<proteinExistence type="predicted"/>
<evidence type="ECO:0000256" key="2">
    <source>
        <dbReference type="ARBA" id="ARBA00023200"/>
    </source>
</evidence>
<name>A0A0U2UNI2_9INFA</name>
<sequence>MDHYLKIMNQVDMHKQTVSWRPWLFLKNPTQGYLRIHALKQWKLSNKQGWIN</sequence>
<evidence type="ECO:0000256" key="1">
    <source>
        <dbReference type="ARBA" id="ARBA00022562"/>
    </source>
</evidence>
<evidence type="ECO:0000313" key="3">
    <source>
        <dbReference type="EMBL" id="ALR83470.1"/>
    </source>
</evidence>
<organism evidence="3 4">
    <name type="scientific">Influenza A virus</name>
    <name type="common">A/swine/Indiana/A01812000/2015(H1N1)</name>
    <dbReference type="NCBI Taxonomy" id="1757096"/>
    <lineage>
        <taxon>Viruses</taxon>
        <taxon>Riboviria</taxon>
        <taxon>Orthornavirae</taxon>
        <taxon>Negarnaviricota</taxon>
        <taxon>Polyploviricotina</taxon>
        <taxon>Insthoviricetes</taxon>
        <taxon>Articulavirales</taxon>
        <taxon>Orthomyxoviridae</taxon>
        <taxon>Alphainfluenzavirus</taxon>
        <taxon>Alphainfluenzavirus influenzae</taxon>
        <taxon>Influenza A virus</taxon>
    </lineage>
</organism>
<dbReference type="Proteomes" id="UP000100876">
    <property type="component" value="Genome"/>
</dbReference>
<gene>
    <name evidence="3" type="primary">PB1-F2</name>
</gene>
<dbReference type="EMBL" id="KU160790">
    <property type="protein sequence ID" value="ALR83470.1"/>
    <property type="molecule type" value="Viral_cRNA"/>
</dbReference>
<evidence type="ECO:0000313" key="4">
    <source>
        <dbReference type="Proteomes" id="UP000100876"/>
    </source>
</evidence>
<protein>
    <submittedName>
        <fullName evidence="3">Putative PB1-F2 protein</fullName>
    </submittedName>
</protein>
<keyword evidence="2" id="KW-1035">Host cytoplasm</keyword>
<dbReference type="Pfam" id="PF11986">
    <property type="entry name" value="PB1-F2"/>
    <property type="match status" value="1"/>
</dbReference>
<dbReference type="InterPro" id="IPR021045">
    <property type="entry name" value="Flu_proapoptotic_PB1-F2"/>
</dbReference>
<accession>A0A0U2UNI2</accession>
<reference evidence="4" key="1">
    <citation type="journal article" date="2016" name="Appl. Biochem. Biotechnol.">
        <title>Aspergillus fumigatus Produces Two Arabinofuranosidases From Glycosyl Hydrolase Family 62: Comparative Properties of the Recombinant Enzymes.</title>
        <authorList>
            <person name="Perez R."/>
            <person name="Eyzaguirre J."/>
        </authorList>
    </citation>
    <scope>NUCLEOTIDE SEQUENCE [LARGE SCALE GENOMIC DNA]</scope>
</reference>
<keyword evidence="1" id="KW-1048">Host nucleus</keyword>